<evidence type="ECO:0000313" key="4">
    <source>
        <dbReference type="Proteomes" id="UP000886744"/>
    </source>
</evidence>
<feature type="transmembrane region" description="Helical" evidence="2">
    <location>
        <begin position="1005"/>
        <end position="1031"/>
    </location>
</feature>
<reference evidence="3" key="2">
    <citation type="journal article" date="2021" name="PeerJ">
        <title>Extensive microbial diversity within the chicken gut microbiome revealed by metagenomics and culture.</title>
        <authorList>
            <person name="Gilroy R."/>
            <person name="Ravi A."/>
            <person name="Getino M."/>
            <person name="Pursley I."/>
            <person name="Horton D.L."/>
            <person name="Alikhan N.F."/>
            <person name="Baker D."/>
            <person name="Gharbi K."/>
            <person name="Hall N."/>
            <person name="Watson M."/>
            <person name="Adriaenssens E.M."/>
            <person name="Foster-Nyarko E."/>
            <person name="Jarju S."/>
            <person name="Secka A."/>
            <person name="Antonio M."/>
            <person name="Oren A."/>
            <person name="Chaudhuri R.R."/>
            <person name="La Ragione R."/>
            <person name="Hildebrand F."/>
            <person name="Pallen M.J."/>
        </authorList>
    </citation>
    <scope>NUCLEOTIDE SEQUENCE</scope>
    <source>
        <strain evidence="3">ChiHjej13B12-12457</strain>
    </source>
</reference>
<dbReference type="PRINTS" id="PR00702">
    <property type="entry name" value="ACRIFLAVINRP"/>
</dbReference>
<comment type="caution">
    <text evidence="3">The sequence shown here is derived from an EMBL/GenBank/DDBJ whole genome shotgun (WGS) entry which is preliminary data.</text>
</comment>
<keyword evidence="2" id="KW-0472">Membrane</keyword>
<feature type="transmembrane region" description="Helical" evidence="2">
    <location>
        <begin position="539"/>
        <end position="558"/>
    </location>
</feature>
<organism evidence="3 4">
    <name type="scientific">Candidatus Coprenecus avistercoris</name>
    <dbReference type="NCBI Taxonomy" id="2840730"/>
    <lineage>
        <taxon>Bacteria</taxon>
        <taxon>Pseudomonadati</taxon>
        <taxon>Bacteroidota</taxon>
        <taxon>Bacteroidia</taxon>
        <taxon>Bacteroidales</taxon>
        <taxon>Rikenellaceae</taxon>
        <taxon>Rikenellaceae incertae sedis</taxon>
        <taxon>Candidatus Coprenecus</taxon>
    </lineage>
</organism>
<dbReference type="PANTHER" id="PTHR32063:SF0">
    <property type="entry name" value="SWARMING MOTILITY PROTEIN SWRC"/>
    <property type="match status" value="1"/>
</dbReference>
<dbReference type="SUPFAM" id="SSF82693">
    <property type="entry name" value="Multidrug efflux transporter AcrB pore domain, PN1, PN2, PC1 and PC2 subdomains"/>
    <property type="match status" value="3"/>
</dbReference>
<feature type="transmembrane region" description="Helical" evidence="2">
    <location>
        <begin position="902"/>
        <end position="922"/>
    </location>
</feature>
<name>A0A9D1J6U2_9BACT</name>
<keyword evidence="2" id="KW-0812">Transmembrane</keyword>
<evidence type="ECO:0000313" key="3">
    <source>
        <dbReference type="EMBL" id="HIR62995.1"/>
    </source>
</evidence>
<feature type="transmembrane region" description="Helical" evidence="2">
    <location>
        <begin position="12"/>
        <end position="30"/>
    </location>
</feature>
<dbReference type="GO" id="GO:0042910">
    <property type="term" value="F:xenobiotic transmembrane transporter activity"/>
    <property type="evidence" value="ECO:0007669"/>
    <property type="project" value="TreeGrafter"/>
</dbReference>
<feature type="transmembrane region" description="Helical" evidence="2">
    <location>
        <begin position="385"/>
        <end position="409"/>
    </location>
</feature>
<feature type="transmembrane region" description="Helical" evidence="2">
    <location>
        <begin position="462"/>
        <end position="485"/>
    </location>
</feature>
<dbReference type="Pfam" id="PF00873">
    <property type="entry name" value="ACR_tran"/>
    <property type="match status" value="1"/>
</dbReference>
<feature type="transmembrane region" description="Helical" evidence="2">
    <location>
        <begin position="430"/>
        <end position="450"/>
    </location>
</feature>
<feature type="transmembrane region" description="Helical" evidence="2">
    <location>
        <begin position="876"/>
        <end position="895"/>
    </location>
</feature>
<dbReference type="Gene3D" id="3.30.2090.10">
    <property type="entry name" value="Multidrug efflux transporter AcrB TolC docking domain, DN and DC subdomains"/>
    <property type="match status" value="2"/>
</dbReference>
<dbReference type="GO" id="GO:0005886">
    <property type="term" value="C:plasma membrane"/>
    <property type="evidence" value="ECO:0007669"/>
    <property type="project" value="TreeGrafter"/>
</dbReference>
<proteinExistence type="predicted"/>
<gene>
    <name evidence="3" type="ORF">IAC94_05685</name>
</gene>
<feature type="region of interest" description="Disordered" evidence="1">
    <location>
        <begin position="1051"/>
        <end position="1071"/>
    </location>
</feature>
<dbReference type="InterPro" id="IPR027463">
    <property type="entry name" value="AcrB_DN_DC_subdom"/>
</dbReference>
<feature type="transmembrane region" description="Helical" evidence="2">
    <location>
        <begin position="928"/>
        <end position="953"/>
    </location>
</feature>
<dbReference type="Gene3D" id="3.30.70.1320">
    <property type="entry name" value="Multidrug efflux transporter AcrB pore domain like"/>
    <property type="match status" value="1"/>
</dbReference>
<accession>A0A9D1J6U2</accession>
<keyword evidence="2" id="KW-1133">Transmembrane helix</keyword>
<dbReference type="EMBL" id="DVHI01000071">
    <property type="protein sequence ID" value="HIR62995.1"/>
    <property type="molecule type" value="Genomic_DNA"/>
</dbReference>
<feature type="transmembrane region" description="Helical" evidence="2">
    <location>
        <begin position="974"/>
        <end position="993"/>
    </location>
</feature>
<protein>
    <submittedName>
        <fullName evidence="3">Efflux RND transporter permease subunit</fullName>
    </submittedName>
</protein>
<dbReference type="PANTHER" id="PTHR32063">
    <property type="match status" value="1"/>
</dbReference>
<dbReference type="SUPFAM" id="SSF82866">
    <property type="entry name" value="Multidrug efflux transporter AcrB transmembrane domain"/>
    <property type="match status" value="2"/>
</dbReference>
<dbReference type="SUPFAM" id="SSF82714">
    <property type="entry name" value="Multidrug efflux transporter AcrB TolC docking domain, DN and DC subdomains"/>
    <property type="match status" value="2"/>
</dbReference>
<dbReference type="Gene3D" id="3.30.70.1440">
    <property type="entry name" value="Multidrug efflux transporter AcrB pore domain"/>
    <property type="match status" value="1"/>
</dbReference>
<dbReference type="Proteomes" id="UP000886744">
    <property type="component" value="Unassembled WGS sequence"/>
</dbReference>
<reference evidence="3" key="1">
    <citation type="submission" date="2020-10" db="EMBL/GenBank/DDBJ databases">
        <authorList>
            <person name="Gilroy R."/>
        </authorList>
    </citation>
    <scope>NUCLEOTIDE SEQUENCE</scope>
    <source>
        <strain evidence="3">ChiHjej13B12-12457</strain>
    </source>
</reference>
<dbReference type="InterPro" id="IPR001036">
    <property type="entry name" value="Acrflvin-R"/>
</dbReference>
<evidence type="ECO:0000256" key="1">
    <source>
        <dbReference type="SAM" id="MobiDB-lite"/>
    </source>
</evidence>
<feature type="transmembrane region" description="Helical" evidence="2">
    <location>
        <begin position="336"/>
        <end position="352"/>
    </location>
</feature>
<sequence>MSIYKSAINRPVTTLLVFVAVIVIGIFSFLRLPIDQFPEMDPPYISVLTVYPGASASEIETNVTKIIENNLNSVDYLKEITSTTKDNISVVMLELEWGTDLDEIINDVRSYIDMVTDELPDGCTNPFIFKFSTSSMPILQYSITADESYPGLDKLLNDEIIPQLSMVNGIGNLTLSGSPERYVYVDIDQQKLDAYGLPLETVGSAIAANNLNLSSGTVKMNKEQYQLEVRSEYVESSEINDIVVTVTPEGRQVFVRDLATVRDTIKDLSLDEKTNGRESVRLMVTKQTGANTVQICQDLEKELAKIKRTLPRDIRIETIYDSSEDIQNSISSLEESILYALLFVVLVVLFFLGEWRSTLIISLTIPISLIVAFIYLMLADSSLNIISLSSLTVAIGMVVDDAIVVLENITKHIERGSSPREASIYATNEVWVSVIATTLVIVVVFVPLTMLTGMAGIMFKELGWLVTIMVCTSTVVAITLTPMLCSKLLKARPVRINERGVIENIPPKRNFYQRFVIPILDSIDRAYARLLRWCLNHKAITLGAIVLFFFASITPFLMGKIGTDFIQETDNGRLSVSIELATGYRIEETAKMARHIESRFYELVPEIELISTSAGTTDDDGVSAMFSSTMNNTMSMTVVCNKKNERERSIFEIAEVLRKELASYPEIIDYQCDVSSFMGGASSTVDVEIYGYSFDETNAFAQEVRNAIRDNVPGARDIDISREKDRPEIKINLDKEKLAYHGLNSSTVSTYVRNRVNGMASGYLKEDGDEYDIVVRLQEEDRNSITDIEDMTIPTATGAMIKIKELGKIEEYFAPPTIERKSRQRIVTISVTPYETSMGELAAGIQQTIDRMGVPSGITVRLAGNYEDQQDTFQDLLLLLALIVLLIYIVLASQFESFVKPVMIMTAVPFALSGVVLALWITGTTLDMIGSLGFIMLVGIATKNAIVLVDYTNLMRDRGYELNEAIALSGASRLRPVLMTAITTFLGMLPMALSQGEGAEMWKPMGIVVIGGLLVATVVTLVVVPVFYALLSRHGERDKDRKTRSQFIFMQLSPNPEGDDPEVRRSQELNQ</sequence>
<dbReference type="AlphaFoldDB" id="A0A9D1J6U2"/>
<feature type="transmembrane region" description="Helical" evidence="2">
    <location>
        <begin position="359"/>
        <end position="379"/>
    </location>
</feature>
<dbReference type="Gene3D" id="3.30.70.1430">
    <property type="entry name" value="Multidrug efflux transporter AcrB pore domain"/>
    <property type="match status" value="2"/>
</dbReference>
<evidence type="ECO:0000256" key="2">
    <source>
        <dbReference type="SAM" id="Phobius"/>
    </source>
</evidence>
<dbReference type="Gene3D" id="1.20.1640.10">
    <property type="entry name" value="Multidrug efflux transporter AcrB transmembrane domain"/>
    <property type="match status" value="2"/>
</dbReference>
<feature type="compositionally biased region" description="Basic and acidic residues" evidence="1">
    <location>
        <begin position="1061"/>
        <end position="1071"/>
    </location>
</feature>